<dbReference type="Pfam" id="PF12697">
    <property type="entry name" value="Abhydrolase_6"/>
    <property type="match status" value="1"/>
</dbReference>
<organism evidence="2">
    <name type="scientific">freshwater metagenome</name>
    <dbReference type="NCBI Taxonomy" id="449393"/>
    <lineage>
        <taxon>unclassified sequences</taxon>
        <taxon>metagenomes</taxon>
        <taxon>ecological metagenomes</taxon>
    </lineage>
</organism>
<dbReference type="SUPFAM" id="SSF53474">
    <property type="entry name" value="alpha/beta-Hydrolases"/>
    <property type="match status" value="1"/>
</dbReference>
<protein>
    <submittedName>
        <fullName evidence="2">Unannotated protein</fullName>
    </submittedName>
</protein>
<dbReference type="PRINTS" id="PR00111">
    <property type="entry name" value="ABHYDROLASE"/>
</dbReference>
<feature type="domain" description="AB hydrolase-1" evidence="1">
    <location>
        <begin position="63"/>
        <end position="297"/>
    </location>
</feature>
<evidence type="ECO:0000259" key="1">
    <source>
        <dbReference type="Pfam" id="PF12697"/>
    </source>
</evidence>
<dbReference type="EMBL" id="CAEZSF010000098">
    <property type="protein sequence ID" value="CAB4541950.1"/>
    <property type="molecule type" value="Genomic_DNA"/>
</dbReference>
<dbReference type="InterPro" id="IPR000639">
    <property type="entry name" value="Epox_hydrolase-like"/>
</dbReference>
<reference evidence="2" key="1">
    <citation type="submission" date="2020-05" db="EMBL/GenBank/DDBJ databases">
        <authorList>
            <person name="Chiriac C."/>
            <person name="Salcher M."/>
            <person name="Ghai R."/>
            <person name="Kavagutti S V."/>
        </authorList>
    </citation>
    <scope>NUCLEOTIDE SEQUENCE</scope>
</reference>
<dbReference type="InterPro" id="IPR029058">
    <property type="entry name" value="AB_hydrolase_fold"/>
</dbReference>
<dbReference type="PRINTS" id="PR00412">
    <property type="entry name" value="EPOXHYDRLASE"/>
</dbReference>
<dbReference type="GO" id="GO:0003824">
    <property type="term" value="F:catalytic activity"/>
    <property type="evidence" value="ECO:0007669"/>
    <property type="project" value="InterPro"/>
</dbReference>
<gene>
    <name evidence="2" type="ORF">UFOPK1358_01076</name>
</gene>
<sequence>MVVNETEQADIDESEIFDPIEGPVLDAPLAPEAIEVPRLARHEITLEDGHRVGVTVAGEGVPLVVVHGFSVEGFLYAQSLSRLVKMGFRVIAIDTAGHGATQGLPLSGQSLNDYADLLGRVIDDLGIDLFVVAGHSMGGQLITRMAATRPERVIGVVLIDASVGDTWDMMVQLFRVAPPLLGVLSGLLLLDSLTVMPTFSDPLQATKLFRLLVPTVAGHMVQPWRLLGPMWTILRSRSSRYALDALFENDVPVFVLHGSRDLGVPHRTARDTARRTEGVLVTIEGGGHSWILRDPETLPAVIAELLAAELGDSIRTSLRAAGLRKKFPTLQDVERVCYEPDARIFSLSPSTKASKVVGRHRRPKYTWHTDR</sequence>
<dbReference type="InterPro" id="IPR000073">
    <property type="entry name" value="AB_hydrolase_1"/>
</dbReference>
<accession>A0A6J6BS24</accession>
<dbReference type="InterPro" id="IPR050266">
    <property type="entry name" value="AB_hydrolase_sf"/>
</dbReference>
<evidence type="ECO:0000313" key="2">
    <source>
        <dbReference type="EMBL" id="CAB4541950.1"/>
    </source>
</evidence>
<dbReference type="PANTHER" id="PTHR43798">
    <property type="entry name" value="MONOACYLGLYCEROL LIPASE"/>
    <property type="match status" value="1"/>
</dbReference>
<proteinExistence type="predicted"/>
<name>A0A6J6BS24_9ZZZZ</name>
<dbReference type="AlphaFoldDB" id="A0A6J6BS24"/>
<dbReference type="Gene3D" id="3.40.50.1820">
    <property type="entry name" value="alpha/beta hydrolase"/>
    <property type="match status" value="1"/>
</dbReference>